<keyword evidence="2" id="KW-0812">Transmembrane</keyword>
<dbReference type="SUPFAM" id="SSF57362">
    <property type="entry name" value="BPTI-like"/>
    <property type="match status" value="1"/>
</dbReference>
<organism evidence="3 4">
    <name type="scientific">Amblyomma americanum</name>
    <name type="common">Lone star tick</name>
    <dbReference type="NCBI Taxonomy" id="6943"/>
    <lineage>
        <taxon>Eukaryota</taxon>
        <taxon>Metazoa</taxon>
        <taxon>Ecdysozoa</taxon>
        <taxon>Arthropoda</taxon>
        <taxon>Chelicerata</taxon>
        <taxon>Arachnida</taxon>
        <taxon>Acari</taxon>
        <taxon>Parasitiformes</taxon>
        <taxon>Ixodida</taxon>
        <taxon>Ixodoidea</taxon>
        <taxon>Ixodidae</taxon>
        <taxon>Amblyomminae</taxon>
        <taxon>Amblyomma</taxon>
    </lineage>
</organism>
<dbReference type="AlphaFoldDB" id="A0AAQ4EBC7"/>
<keyword evidence="4" id="KW-1185">Reference proteome</keyword>
<name>A0AAQ4EBC7_AMBAM</name>
<dbReference type="Proteomes" id="UP001321473">
    <property type="component" value="Unassembled WGS sequence"/>
</dbReference>
<evidence type="ECO:0000256" key="1">
    <source>
        <dbReference type="SAM" id="MobiDB-lite"/>
    </source>
</evidence>
<feature type="transmembrane region" description="Helical" evidence="2">
    <location>
        <begin position="178"/>
        <end position="201"/>
    </location>
</feature>
<dbReference type="InterPro" id="IPR036880">
    <property type="entry name" value="Kunitz_BPTI_sf"/>
</dbReference>
<reference evidence="3 4" key="1">
    <citation type="journal article" date="2023" name="Arcadia Sci">
        <title>De novo assembly of a long-read Amblyomma americanum tick genome.</title>
        <authorList>
            <person name="Chou S."/>
            <person name="Poskanzer K.E."/>
            <person name="Rollins M."/>
            <person name="Thuy-Boun P.S."/>
        </authorList>
    </citation>
    <scope>NUCLEOTIDE SEQUENCE [LARGE SCALE GENOMIC DNA]</scope>
    <source>
        <strain evidence="3">F_SG_1</strain>
        <tissue evidence="3">Salivary glands</tissue>
    </source>
</reference>
<accession>A0AAQ4EBC7</accession>
<evidence type="ECO:0000256" key="2">
    <source>
        <dbReference type="SAM" id="Phobius"/>
    </source>
</evidence>
<feature type="region of interest" description="Disordered" evidence="1">
    <location>
        <begin position="255"/>
        <end position="316"/>
    </location>
</feature>
<feature type="region of interest" description="Disordered" evidence="1">
    <location>
        <begin position="96"/>
        <end position="176"/>
    </location>
</feature>
<comment type="caution">
    <text evidence="3">The sequence shown here is derived from an EMBL/GenBank/DDBJ whole genome shotgun (WGS) entry which is preliminary data.</text>
</comment>
<dbReference type="GO" id="GO:0004867">
    <property type="term" value="F:serine-type endopeptidase inhibitor activity"/>
    <property type="evidence" value="ECO:0007669"/>
    <property type="project" value="InterPro"/>
</dbReference>
<evidence type="ECO:0008006" key="5">
    <source>
        <dbReference type="Google" id="ProtNLM"/>
    </source>
</evidence>
<dbReference type="EMBL" id="JARKHS020018931">
    <property type="protein sequence ID" value="KAK8772036.1"/>
    <property type="molecule type" value="Genomic_DNA"/>
</dbReference>
<evidence type="ECO:0000313" key="3">
    <source>
        <dbReference type="EMBL" id="KAK8772036.1"/>
    </source>
</evidence>
<feature type="compositionally biased region" description="Low complexity" evidence="1">
    <location>
        <begin position="118"/>
        <end position="156"/>
    </location>
</feature>
<feature type="compositionally biased region" description="Polar residues" evidence="1">
    <location>
        <begin position="296"/>
        <end position="307"/>
    </location>
</feature>
<proteinExistence type="predicted"/>
<keyword evidence="2" id="KW-1133">Transmembrane helix</keyword>
<gene>
    <name evidence="3" type="ORF">V5799_024720</name>
</gene>
<protein>
    <recommendedName>
        <fullName evidence="5">BPTI/Kunitz inhibitor domain-containing protein</fullName>
    </recommendedName>
</protein>
<keyword evidence="2" id="KW-0472">Membrane</keyword>
<evidence type="ECO:0000313" key="4">
    <source>
        <dbReference type="Proteomes" id="UP001321473"/>
    </source>
</evidence>
<sequence length="421" mass="46025">MTYQERASPRRSQAFDNAAYLMSAEEFPGQGPNYSYPLYERSQGFELCPVDERDPQMVYSWVADPHFTQNPWSAIQEGVDNSSDCRPLVQRQIQDPLPPWSHQAAPGSPSVTSVQQDTGAVSTAVLSSSGSTKSAAYSSSGSTSSGRPSDGSSGSGEEPRNTRGHRHATAPKPQEQQVSWATCVSVVLMAVMVTSVLLLSISVMVRMNRMMAAAPVGQFNQLGPQKVVTAHPAPTGQELAQHTKRPYERRMSGLTATNSRAASTRGDLTVPRAPTSTAQTKIWERMTSSQRHRSTMHSALSPLTSQAPPGDNEHIEAEEGSEEHMAFPFQHPMTRDGRSLLAQARPMCGDVFYTVCQSPQREFHYRHSTDACVETATDAVHSCNRGTNRFTSLKHCAHSCLGARRPADQCFGMPFFTSCAR</sequence>